<dbReference type="GO" id="GO:0003824">
    <property type="term" value="F:catalytic activity"/>
    <property type="evidence" value="ECO:0007669"/>
    <property type="project" value="InterPro"/>
</dbReference>
<organism evidence="2 3">
    <name type="scientific">Lunasporangiospora selenospora</name>
    <dbReference type="NCBI Taxonomy" id="979761"/>
    <lineage>
        <taxon>Eukaryota</taxon>
        <taxon>Fungi</taxon>
        <taxon>Fungi incertae sedis</taxon>
        <taxon>Mucoromycota</taxon>
        <taxon>Mortierellomycotina</taxon>
        <taxon>Mortierellomycetes</taxon>
        <taxon>Mortierellales</taxon>
        <taxon>Mortierellaceae</taxon>
        <taxon>Lunasporangiospora</taxon>
    </lineage>
</organism>
<gene>
    <name evidence="2" type="ORF">BGW38_005749</name>
</gene>
<dbReference type="InterPro" id="IPR005135">
    <property type="entry name" value="Endo/exonuclease/phosphatase"/>
</dbReference>
<evidence type="ECO:0000313" key="2">
    <source>
        <dbReference type="EMBL" id="KAF9578441.1"/>
    </source>
</evidence>
<dbReference type="Proteomes" id="UP000780801">
    <property type="component" value="Unassembled WGS sequence"/>
</dbReference>
<evidence type="ECO:0000313" key="3">
    <source>
        <dbReference type="Proteomes" id="UP000780801"/>
    </source>
</evidence>
<feature type="non-terminal residue" evidence="2">
    <location>
        <position position="110"/>
    </location>
</feature>
<dbReference type="InterPro" id="IPR036691">
    <property type="entry name" value="Endo/exonu/phosph_ase_sf"/>
</dbReference>
<dbReference type="OrthoDB" id="40902at2759"/>
<dbReference type="Pfam" id="PF03372">
    <property type="entry name" value="Exo_endo_phos"/>
    <property type="match status" value="1"/>
</dbReference>
<evidence type="ECO:0000259" key="1">
    <source>
        <dbReference type="Pfam" id="PF03372"/>
    </source>
</evidence>
<name>A0A9P6KB64_9FUNG</name>
<feature type="domain" description="Endonuclease/exonuclease/phosphatase" evidence="1">
    <location>
        <begin position="17"/>
        <end position="105"/>
    </location>
</feature>
<comment type="caution">
    <text evidence="2">The sequence shown here is derived from an EMBL/GenBank/DDBJ whole genome shotgun (WGS) entry which is preliminary data.</text>
</comment>
<dbReference type="SUPFAM" id="SSF56219">
    <property type="entry name" value="DNase I-like"/>
    <property type="match status" value="1"/>
</dbReference>
<dbReference type="AlphaFoldDB" id="A0A9P6KB64"/>
<accession>A0A9P6KB64</accession>
<keyword evidence="3" id="KW-1185">Reference proteome</keyword>
<protein>
    <recommendedName>
        <fullName evidence="1">Endonuclease/exonuclease/phosphatase domain-containing protein</fullName>
    </recommendedName>
</protein>
<dbReference type="Gene3D" id="3.60.10.10">
    <property type="entry name" value="Endonuclease/exonuclease/phosphatase"/>
    <property type="match status" value="1"/>
</dbReference>
<proteinExistence type="predicted"/>
<reference evidence="2" key="1">
    <citation type="journal article" date="2020" name="Fungal Divers.">
        <title>Resolving the Mortierellaceae phylogeny through synthesis of multi-gene phylogenetics and phylogenomics.</title>
        <authorList>
            <person name="Vandepol N."/>
            <person name="Liber J."/>
            <person name="Desiro A."/>
            <person name="Na H."/>
            <person name="Kennedy M."/>
            <person name="Barry K."/>
            <person name="Grigoriev I.V."/>
            <person name="Miller A.N."/>
            <person name="O'Donnell K."/>
            <person name="Stajich J.E."/>
            <person name="Bonito G."/>
        </authorList>
    </citation>
    <scope>NUCLEOTIDE SEQUENCE</scope>
    <source>
        <strain evidence="2">KOD1015</strain>
    </source>
</reference>
<sequence>MQSDDERCFSGQSQKVRAREAASWRKFIDSHQIPADETVILAGDFNIERNSVEYQTTVIDTLNVDHTELSDGEEPTWDPKLNQLAHLNSPSVKEGHFIDYIFVDKKHSSK</sequence>
<dbReference type="EMBL" id="JAABOA010003651">
    <property type="protein sequence ID" value="KAF9578441.1"/>
    <property type="molecule type" value="Genomic_DNA"/>
</dbReference>